<keyword evidence="6" id="KW-0378">Hydrolase</keyword>
<keyword evidence="10" id="KW-1133">Transmembrane helix</keyword>
<dbReference type="InterPro" id="IPR017907">
    <property type="entry name" value="Znf_RING_CS"/>
</dbReference>
<evidence type="ECO:0000256" key="2">
    <source>
        <dbReference type="ARBA" id="ARBA00022692"/>
    </source>
</evidence>
<dbReference type="GO" id="GO:0006281">
    <property type="term" value="P:DNA repair"/>
    <property type="evidence" value="ECO:0007669"/>
    <property type="project" value="TreeGrafter"/>
</dbReference>
<dbReference type="GO" id="GO:0008270">
    <property type="term" value="F:zinc ion binding"/>
    <property type="evidence" value="ECO:0007669"/>
    <property type="project" value="UniProtKB-KW"/>
</dbReference>
<keyword evidence="8" id="KW-0862">Zinc</keyword>
<evidence type="ECO:0000256" key="10">
    <source>
        <dbReference type="ARBA" id="ARBA00022989"/>
    </source>
</evidence>
<dbReference type="InterPro" id="IPR049730">
    <property type="entry name" value="SNF2/RAD54-like_C"/>
</dbReference>
<keyword evidence="9" id="KW-0067">ATP-binding</keyword>
<dbReference type="Gene3D" id="3.50.30.30">
    <property type="match status" value="1"/>
</dbReference>
<feature type="domain" description="RING-type" evidence="14">
    <location>
        <begin position="241"/>
        <end position="287"/>
    </location>
</feature>
<evidence type="ECO:0000256" key="13">
    <source>
        <dbReference type="SAM" id="MobiDB-lite"/>
    </source>
</evidence>
<evidence type="ECO:0000313" key="16">
    <source>
        <dbReference type="Proteomes" id="UP001190700"/>
    </source>
</evidence>
<sequence length="549" mass="58959">MPEMEFMAEERVTLDVAVRGGHRQASSLGTAEWNKFFMGQTFSADVARLFPDSHVLNGGPVGHSQSGHSGSAEAGVAVEAADPAAGDGPVPAAVHGQIALAWRAAGRNYAETCRQAAAQGAVAVIIINAEDVTVPMGYAANEDAPPIPCAMIPKSFGEELEKELADGEEARASLSIVNIVSSEQQEEEVEGMLTDKLVEDGIDESLLLRVKALQQELTQLDRALVFAREVKAQVEQCVAQCPVCLEATNNESSLICVLPECFHTMCRSCLERCAGAFHHRFLCPMCRMSVARIDVVTFRGRPTGSLPLPPLHGNPFPQPPDRLPATAPFTPPTGSPLPPPSRSPLPLEEGTPTATAAAAAAGGGGGEDRAASVGGAQGVGERAGDYLRLTKKLQQLVTLVQQLLAETNADGSEERVLVYTQWGAHVAHLSQVFEELGIPVLDMMGTLAHTMDCLKRFGKPGQPRVLVLSSQRHASGINLQVARNVVFVHPYCTPTATYPEAISTSMMRSYETQAVGRVRRFPQSKQVRVYRLFAQGTVEEELYSGRWLH</sequence>
<dbReference type="GO" id="GO:0005634">
    <property type="term" value="C:nucleus"/>
    <property type="evidence" value="ECO:0007669"/>
    <property type="project" value="TreeGrafter"/>
</dbReference>
<dbReference type="InterPro" id="IPR003137">
    <property type="entry name" value="PA_domain"/>
</dbReference>
<dbReference type="InterPro" id="IPR001841">
    <property type="entry name" value="Znf_RING"/>
</dbReference>
<evidence type="ECO:0000313" key="15">
    <source>
        <dbReference type="EMBL" id="KAK3278937.1"/>
    </source>
</evidence>
<dbReference type="GO" id="GO:0008094">
    <property type="term" value="F:ATP-dependent activity, acting on DNA"/>
    <property type="evidence" value="ECO:0007669"/>
    <property type="project" value="TreeGrafter"/>
</dbReference>
<feature type="compositionally biased region" description="Low complexity" evidence="13">
    <location>
        <begin position="344"/>
        <end position="360"/>
    </location>
</feature>
<keyword evidence="2" id="KW-0812">Transmembrane</keyword>
<dbReference type="SUPFAM" id="SSF57850">
    <property type="entry name" value="RING/U-box"/>
    <property type="match status" value="1"/>
</dbReference>
<evidence type="ECO:0000256" key="3">
    <source>
        <dbReference type="ARBA" id="ARBA00022723"/>
    </source>
</evidence>
<dbReference type="Gene3D" id="3.40.50.300">
    <property type="entry name" value="P-loop containing nucleotide triphosphate hydrolases"/>
    <property type="match status" value="1"/>
</dbReference>
<evidence type="ECO:0000256" key="1">
    <source>
        <dbReference type="ARBA" id="ARBA00004370"/>
    </source>
</evidence>
<dbReference type="AlphaFoldDB" id="A0AAE0GJ35"/>
<keyword evidence="7" id="KW-0347">Helicase</keyword>
<organism evidence="15 16">
    <name type="scientific">Cymbomonas tetramitiformis</name>
    <dbReference type="NCBI Taxonomy" id="36881"/>
    <lineage>
        <taxon>Eukaryota</taxon>
        <taxon>Viridiplantae</taxon>
        <taxon>Chlorophyta</taxon>
        <taxon>Pyramimonadophyceae</taxon>
        <taxon>Pyramimonadales</taxon>
        <taxon>Pyramimonadaceae</taxon>
        <taxon>Cymbomonas</taxon>
    </lineage>
</organism>
<keyword evidence="11" id="KW-0472">Membrane</keyword>
<dbReference type="InterPro" id="IPR013083">
    <property type="entry name" value="Znf_RING/FYVE/PHD"/>
</dbReference>
<dbReference type="GO" id="GO:0016020">
    <property type="term" value="C:membrane"/>
    <property type="evidence" value="ECO:0007669"/>
    <property type="project" value="UniProtKB-SubCell"/>
</dbReference>
<dbReference type="EMBL" id="LGRX02005213">
    <property type="protein sequence ID" value="KAK3278937.1"/>
    <property type="molecule type" value="Genomic_DNA"/>
</dbReference>
<reference evidence="15 16" key="1">
    <citation type="journal article" date="2015" name="Genome Biol. Evol.">
        <title>Comparative Genomics of a Bacterivorous Green Alga Reveals Evolutionary Causalities and Consequences of Phago-Mixotrophic Mode of Nutrition.</title>
        <authorList>
            <person name="Burns J.A."/>
            <person name="Paasch A."/>
            <person name="Narechania A."/>
            <person name="Kim E."/>
        </authorList>
    </citation>
    <scope>NUCLEOTIDE SEQUENCE [LARGE SCALE GENOMIC DNA]</scope>
    <source>
        <strain evidence="15 16">PLY_AMNH</strain>
    </source>
</reference>
<evidence type="ECO:0000256" key="12">
    <source>
        <dbReference type="PROSITE-ProRule" id="PRU00175"/>
    </source>
</evidence>
<dbReference type="SMART" id="SM00184">
    <property type="entry name" value="RING"/>
    <property type="match status" value="1"/>
</dbReference>
<evidence type="ECO:0000256" key="8">
    <source>
        <dbReference type="ARBA" id="ARBA00022833"/>
    </source>
</evidence>
<dbReference type="SUPFAM" id="SSF52540">
    <property type="entry name" value="P-loop containing nucleoside triphosphate hydrolases"/>
    <property type="match status" value="1"/>
</dbReference>
<dbReference type="GO" id="GO:0005524">
    <property type="term" value="F:ATP binding"/>
    <property type="evidence" value="ECO:0007669"/>
    <property type="project" value="UniProtKB-KW"/>
</dbReference>
<evidence type="ECO:0000256" key="11">
    <source>
        <dbReference type="ARBA" id="ARBA00023136"/>
    </source>
</evidence>
<evidence type="ECO:0000256" key="9">
    <source>
        <dbReference type="ARBA" id="ARBA00022840"/>
    </source>
</evidence>
<evidence type="ECO:0000259" key="14">
    <source>
        <dbReference type="PROSITE" id="PS50089"/>
    </source>
</evidence>
<proteinExistence type="predicted"/>
<evidence type="ECO:0000256" key="6">
    <source>
        <dbReference type="ARBA" id="ARBA00022801"/>
    </source>
</evidence>
<dbReference type="PROSITE" id="PS50089">
    <property type="entry name" value="ZF_RING_2"/>
    <property type="match status" value="1"/>
</dbReference>
<dbReference type="Gene3D" id="3.30.40.10">
    <property type="entry name" value="Zinc/RING finger domain, C3HC4 (zinc finger)"/>
    <property type="match status" value="1"/>
</dbReference>
<feature type="compositionally biased region" description="Pro residues" evidence="13">
    <location>
        <begin position="307"/>
        <end position="322"/>
    </location>
</feature>
<keyword evidence="4" id="KW-0547">Nucleotide-binding</keyword>
<evidence type="ECO:0000256" key="5">
    <source>
        <dbReference type="ARBA" id="ARBA00022771"/>
    </source>
</evidence>
<comment type="subcellular location">
    <subcellularLocation>
        <location evidence="1">Membrane</location>
    </subcellularLocation>
</comment>
<keyword evidence="3" id="KW-0479">Metal-binding</keyword>
<dbReference type="CDD" id="cd18793">
    <property type="entry name" value="SF2_C_SNF"/>
    <property type="match status" value="1"/>
</dbReference>
<dbReference type="GO" id="GO:0016787">
    <property type="term" value="F:hydrolase activity"/>
    <property type="evidence" value="ECO:0007669"/>
    <property type="project" value="UniProtKB-KW"/>
</dbReference>
<feature type="compositionally biased region" description="Pro residues" evidence="13">
    <location>
        <begin position="329"/>
        <end position="343"/>
    </location>
</feature>
<dbReference type="Pfam" id="PF02225">
    <property type="entry name" value="PA"/>
    <property type="match status" value="1"/>
</dbReference>
<accession>A0AAE0GJ35</accession>
<keyword evidence="5 12" id="KW-0863">Zinc-finger</keyword>
<feature type="region of interest" description="Disordered" evidence="13">
    <location>
        <begin position="304"/>
        <end position="376"/>
    </location>
</feature>
<dbReference type="PANTHER" id="PTHR45626:SF26">
    <property type="entry name" value="FAMILY HELICASE, PUTATIVE (AFU_ORTHOLOGUE AFUA_2G09120)-RELATED"/>
    <property type="match status" value="1"/>
</dbReference>
<dbReference type="InterPro" id="IPR027417">
    <property type="entry name" value="P-loop_NTPase"/>
</dbReference>
<dbReference type="InterPro" id="IPR050628">
    <property type="entry name" value="SNF2_RAD54_helicase_TF"/>
</dbReference>
<protein>
    <recommendedName>
        <fullName evidence="14">RING-type domain-containing protein</fullName>
    </recommendedName>
</protein>
<dbReference type="PROSITE" id="PS00518">
    <property type="entry name" value="ZF_RING_1"/>
    <property type="match status" value="1"/>
</dbReference>
<gene>
    <name evidence="15" type="ORF">CYMTET_13160</name>
</gene>
<keyword evidence="16" id="KW-1185">Reference proteome</keyword>
<dbReference type="GO" id="GO:0004386">
    <property type="term" value="F:helicase activity"/>
    <property type="evidence" value="ECO:0007669"/>
    <property type="project" value="UniProtKB-KW"/>
</dbReference>
<comment type="caution">
    <text evidence="15">The sequence shown here is derived from an EMBL/GenBank/DDBJ whole genome shotgun (WGS) entry which is preliminary data.</text>
</comment>
<evidence type="ECO:0000256" key="7">
    <source>
        <dbReference type="ARBA" id="ARBA00022806"/>
    </source>
</evidence>
<name>A0AAE0GJ35_9CHLO</name>
<dbReference type="Proteomes" id="UP001190700">
    <property type="component" value="Unassembled WGS sequence"/>
</dbReference>
<evidence type="ECO:0000256" key="4">
    <source>
        <dbReference type="ARBA" id="ARBA00022741"/>
    </source>
</evidence>
<dbReference type="PANTHER" id="PTHR45626">
    <property type="entry name" value="TRANSCRIPTION TERMINATION FACTOR 2-RELATED"/>
    <property type="match status" value="1"/>
</dbReference>